<gene>
    <name evidence="2" type="ORF">CTER_0581</name>
</gene>
<dbReference type="InterPro" id="IPR046348">
    <property type="entry name" value="SIS_dom_sf"/>
</dbReference>
<dbReference type="PANTHER" id="PTHR42745:SF1">
    <property type="entry name" value="ARABINOSE 5-PHOSPHATE ISOMERASE KDSD"/>
    <property type="match status" value="1"/>
</dbReference>
<dbReference type="InterPro" id="IPR001347">
    <property type="entry name" value="SIS_dom"/>
</dbReference>
<dbReference type="GO" id="GO:0019146">
    <property type="term" value="F:arabinose-5-phosphate isomerase activity"/>
    <property type="evidence" value="ECO:0007669"/>
    <property type="project" value="UniProtKB-EC"/>
</dbReference>
<dbReference type="InterPro" id="IPR035474">
    <property type="entry name" value="SIS_Kpsf"/>
</dbReference>
<dbReference type="AlphaFoldDB" id="S0FSV4"/>
<dbReference type="InterPro" id="IPR050986">
    <property type="entry name" value="GutQ/KpsF_isomerases"/>
</dbReference>
<dbReference type="RefSeq" id="WP_004623897.1">
    <property type="nucleotide sequence ID" value="NZ_AORV01000020.1"/>
</dbReference>
<evidence type="ECO:0000313" key="3">
    <source>
        <dbReference type="Proteomes" id="UP000014155"/>
    </source>
</evidence>
<organism evidence="2 3">
    <name type="scientific">Ruminiclostridium cellobioparum subsp. termitidis CT1112</name>
    <dbReference type="NCBI Taxonomy" id="1195236"/>
    <lineage>
        <taxon>Bacteria</taxon>
        <taxon>Bacillati</taxon>
        <taxon>Bacillota</taxon>
        <taxon>Clostridia</taxon>
        <taxon>Eubacteriales</taxon>
        <taxon>Oscillospiraceae</taxon>
        <taxon>Ruminiclostridium</taxon>
    </lineage>
</organism>
<dbReference type="Pfam" id="PF01380">
    <property type="entry name" value="SIS"/>
    <property type="match status" value="1"/>
</dbReference>
<dbReference type="Proteomes" id="UP000014155">
    <property type="component" value="Unassembled WGS sequence"/>
</dbReference>
<keyword evidence="3" id="KW-1185">Reference proteome</keyword>
<dbReference type="GO" id="GO:1901135">
    <property type="term" value="P:carbohydrate derivative metabolic process"/>
    <property type="evidence" value="ECO:0007669"/>
    <property type="project" value="InterPro"/>
</dbReference>
<dbReference type="STRING" id="1195236.CTER_0581"/>
<dbReference type="GO" id="GO:0097367">
    <property type="term" value="F:carbohydrate derivative binding"/>
    <property type="evidence" value="ECO:0007669"/>
    <property type="project" value="InterPro"/>
</dbReference>
<protein>
    <submittedName>
        <fullName evidence="2">Putative sugar phosphate isomerase involved in capsule formation</fullName>
        <ecNumber evidence="2">5.3.1.13</ecNumber>
    </submittedName>
</protein>
<dbReference type="SUPFAM" id="SSF53697">
    <property type="entry name" value="SIS domain"/>
    <property type="match status" value="1"/>
</dbReference>
<dbReference type="CDD" id="cd05014">
    <property type="entry name" value="SIS_Kpsf"/>
    <property type="match status" value="1"/>
</dbReference>
<proteinExistence type="predicted"/>
<evidence type="ECO:0000259" key="1">
    <source>
        <dbReference type="PROSITE" id="PS51464"/>
    </source>
</evidence>
<sequence>MIDKESQSALASFIGIAKEEYDAILKTIKVESYEKAVELILDAEKRGNRVHITGIGKPGHVANYIASLLSSTGTPTYFLHGTEAVHGSCGQLIPGDVVICISNSGETIELKSTVEAVKNNGCKVISVAGNPDSWLAKQGDAFLYAGIKAEGDLLNRAPRASILAEILVLQGLSIVLQSIRKITPQEYVKWHPGGTLGQLRENEN</sequence>
<dbReference type="PATRIC" id="fig|1195236.3.peg.904"/>
<dbReference type="EMBL" id="AORV01000020">
    <property type="protein sequence ID" value="EMS73401.1"/>
    <property type="molecule type" value="Genomic_DNA"/>
</dbReference>
<comment type="caution">
    <text evidence="2">The sequence shown here is derived from an EMBL/GenBank/DDBJ whole genome shotgun (WGS) entry which is preliminary data.</text>
</comment>
<dbReference type="eggNOG" id="COG0794">
    <property type="taxonomic scope" value="Bacteria"/>
</dbReference>
<reference evidence="2 3" key="1">
    <citation type="journal article" date="2013" name="Genome Announc.">
        <title>Draft Genome Sequence of the Cellulolytic, Mesophilic, Anaerobic Bacterium Clostridium termitidis Strain CT1112 (DSM 5398).</title>
        <authorList>
            <person name="Lal S."/>
            <person name="Ramachandran U."/>
            <person name="Zhang X."/>
            <person name="Munir R."/>
            <person name="Sparling R."/>
            <person name="Levin D.B."/>
        </authorList>
    </citation>
    <scope>NUCLEOTIDE SEQUENCE [LARGE SCALE GENOMIC DNA]</scope>
    <source>
        <strain evidence="2 3">CT1112</strain>
    </source>
</reference>
<dbReference type="PROSITE" id="PS51464">
    <property type="entry name" value="SIS"/>
    <property type="match status" value="1"/>
</dbReference>
<feature type="domain" description="SIS" evidence="1">
    <location>
        <begin position="36"/>
        <end position="184"/>
    </location>
</feature>
<dbReference type="PANTHER" id="PTHR42745">
    <property type="match status" value="1"/>
</dbReference>
<keyword evidence="2" id="KW-0413">Isomerase</keyword>
<dbReference type="EC" id="5.3.1.13" evidence="2"/>
<dbReference type="Gene3D" id="3.40.50.10490">
    <property type="entry name" value="Glucose-6-phosphate isomerase like protein, domain 1"/>
    <property type="match status" value="1"/>
</dbReference>
<accession>S0FSV4</accession>
<evidence type="ECO:0000313" key="2">
    <source>
        <dbReference type="EMBL" id="EMS73401.1"/>
    </source>
</evidence>
<name>S0FSV4_RUMCE</name>